<dbReference type="InterPro" id="IPR002401">
    <property type="entry name" value="Cyt_P450_E_grp-I"/>
</dbReference>
<comment type="similarity">
    <text evidence="4 14">Belongs to the cytochrome P450 family.</text>
</comment>
<dbReference type="OrthoDB" id="2789670at2759"/>
<protein>
    <recommendedName>
        <fullName evidence="17">Cytochrome P450</fullName>
    </recommendedName>
</protein>
<comment type="subcellular location">
    <subcellularLocation>
        <location evidence="2">Membrane</location>
        <topology evidence="2">Single-pass membrane protein</topology>
    </subcellularLocation>
</comment>
<keyword evidence="8" id="KW-1133">Transmembrane helix</keyword>
<dbReference type="GO" id="GO:0005506">
    <property type="term" value="F:iron ion binding"/>
    <property type="evidence" value="ECO:0007669"/>
    <property type="project" value="InterPro"/>
</dbReference>
<dbReference type="GO" id="GO:0016020">
    <property type="term" value="C:membrane"/>
    <property type="evidence" value="ECO:0007669"/>
    <property type="project" value="UniProtKB-SubCell"/>
</dbReference>
<evidence type="ECO:0000256" key="14">
    <source>
        <dbReference type="RuleBase" id="RU000461"/>
    </source>
</evidence>
<dbReference type="Proteomes" id="UP000016930">
    <property type="component" value="Unassembled WGS sequence"/>
</dbReference>
<evidence type="ECO:0000256" key="12">
    <source>
        <dbReference type="ARBA" id="ARBA00023136"/>
    </source>
</evidence>
<comment type="pathway">
    <text evidence="3">Secondary metabolite biosynthesis.</text>
</comment>
<evidence type="ECO:0000256" key="11">
    <source>
        <dbReference type="ARBA" id="ARBA00023033"/>
    </source>
</evidence>
<dbReference type="AlphaFoldDB" id="M2RC26"/>
<dbReference type="PRINTS" id="PR00385">
    <property type="entry name" value="P450"/>
</dbReference>
<keyword evidence="12" id="KW-0472">Membrane</keyword>
<proteinExistence type="inferred from homology"/>
<dbReference type="InterPro" id="IPR001128">
    <property type="entry name" value="Cyt_P450"/>
</dbReference>
<dbReference type="PRINTS" id="PR00463">
    <property type="entry name" value="EP450I"/>
</dbReference>
<reference evidence="15 16" key="1">
    <citation type="journal article" date="2012" name="Proc. Natl. Acad. Sci. U.S.A.">
        <title>Comparative genomics of Ceriporiopsis subvermispora and Phanerochaete chrysosporium provide insight into selective ligninolysis.</title>
        <authorList>
            <person name="Fernandez-Fueyo E."/>
            <person name="Ruiz-Duenas F.J."/>
            <person name="Ferreira P."/>
            <person name="Floudas D."/>
            <person name="Hibbett D.S."/>
            <person name="Canessa P."/>
            <person name="Larrondo L.F."/>
            <person name="James T.Y."/>
            <person name="Seelenfreund D."/>
            <person name="Lobos S."/>
            <person name="Polanco R."/>
            <person name="Tello M."/>
            <person name="Honda Y."/>
            <person name="Watanabe T."/>
            <person name="Watanabe T."/>
            <person name="Ryu J.S."/>
            <person name="Kubicek C.P."/>
            <person name="Schmoll M."/>
            <person name="Gaskell J."/>
            <person name="Hammel K.E."/>
            <person name="St John F.J."/>
            <person name="Vanden Wymelenberg A."/>
            <person name="Sabat G."/>
            <person name="Splinter BonDurant S."/>
            <person name="Syed K."/>
            <person name="Yadav J.S."/>
            <person name="Doddapaneni H."/>
            <person name="Subramanian V."/>
            <person name="Lavin J.L."/>
            <person name="Oguiza J.A."/>
            <person name="Perez G."/>
            <person name="Pisabarro A.G."/>
            <person name="Ramirez L."/>
            <person name="Santoyo F."/>
            <person name="Master E."/>
            <person name="Coutinho P.M."/>
            <person name="Henrissat B."/>
            <person name="Lombard V."/>
            <person name="Magnuson J.K."/>
            <person name="Kuees U."/>
            <person name="Hori C."/>
            <person name="Igarashi K."/>
            <person name="Samejima M."/>
            <person name="Held B.W."/>
            <person name="Barry K.W."/>
            <person name="LaButti K.M."/>
            <person name="Lapidus A."/>
            <person name="Lindquist E.A."/>
            <person name="Lucas S.M."/>
            <person name="Riley R."/>
            <person name="Salamov A.A."/>
            <person name="Hoffmeister D."/>
            <person name="Schwenk D."/>
            <person name="Hadar Y."/>
            <person name="Yarden O."/>
            <person name="de Vries R.P."/>
            <person name="Wiebenga A."/>
            <person name="Stenlid J."/>
            <person name="Eastwood D."/>
            <person name="Grigoriev I.V."/>
            <person name="Berka R.M."/>
            <person name="Blanchette R.A."/>
            <person name="Kersten P."/>
            <person name="Martinez A.T."/>
            <person name="Vicuna R."/>
            <person name="Cullen D."/>
        </authorList>
    </citation>
    <scope>NUCLEOTIDE SEQUENCE [LARGE SCALE GENOMIC DNA]</scope>
    <source>
        <strain evidence="15 16">B</strain>
    </source>
</reference>
<keyword evidence="5 13" id="KW-0349">Heme</keyword>
<evidence type="ECO:0000313" key="15">
    <source>
        <dbReference type="EMBL" id="EMD42005.1"/>
    </source>
</evidence>
<dbReference type="GO" id="GO:0016705">
    <property type="term" value="F:oxidoreductase activity, acting on paired donors, with incorporation or reduction of molecular oxygen"/>
    <property type="evidence" value="ECO:0007669"/>
    <property type="project" value="InterPro"/>
</dbReference>
<evidence type="ECO:0000313" key="16">
    <source>
        <dbReference type="Proteomes" id="UP000016930"/>
    </source>
</evidence>
<dbReference type="STRING" id="914234.M2RC26"/>
<dbReference type="PANTHER" id="PTHR46300:SF7">
    <property type="entry name" value="P450, PUTATIVE (EUROFUNG)-RELATED"/>
    <property type="match status" value="1"/>
</dbReference>
<dbReference type="SUPFAM" id="SSF48264">
    <property type="entry name" value="Cytochrome P450"/>
    <property type="match status" value="1"/>
</dbReference>
<name>M2RC26_CERS8</name>
<dbReference type="Gene3D" id="1.10.630.10">
    <property type="entry name" value="Cytochrome P450"/>
    <property type="match status" value="1"/>
</dbReference>
<evidence type="ECO:0000256" key="9">
    <source>
        <dbReference type="ARBA" id="ARBA00023002"/>
    </source>
</evidence>
<dbReference type="InterPro" id="IPR036396">
    <property type="entry name" value="Cyt_P450_sf"/>
</dbReference>
<evidence type="ECO:0000256" key="4">
    <source>
        <dbReference type="ARBA" id="ARBA00010617"/>
    </source>
</evidence>
<evidence type="ECO:0000256" key="3">
    <source>
        <dbReference type="ARBA" id="ARBA00005179"/>
    </source>
</evidence>
<dbReference type="Pfam" id="PF00067">
    <property type="entry name" value="p450"/>
    <property type="match status" value="1"/>
</dbReference>
<dbReference type="HOGENOM" id="CLU_001570_2_3_1"/>
<accession>M2RC26</accession>
<keyword evidence="6" id="KW-0812">Transmembrane</keyword>
<dbReference type="PROSITE" id="PS00086">
    <property type="entry name" value="CYTOCHROME_P450"/>
    <property type="match status" value="1"/>
</dbReference>
<evidence type="ECO:0000256" key="7">
    <source>
        <dbReference type="ARBA" id="ARBA00022723"/>
    </source>
</evidence>
<evidence type="ECO:0008006" key="17">
    <source>
        <dbReference type="Google" id="ProtNLM"/>
    </source>
</evidence>
<sequence length="515" mass="57570">MSISTADLLASVAALALTMLLLRRWRGVSIKLPLPPGPPGLPLIGNLFDVPKDYAWITYEGWSREHGSDMVSMSVLGNTIIVVNSMDIAMELLEKRSSTYSDRPRMVMLNELVGFGWGLAFRRYDGAWRDSRKMFHQEFHPAAVKRFRPTELNAVRHFLQDLLSTPDEFLEHVRHLAGGMIMMIAYGIEVTPSNDPFVKIAEEAVQSIAATTNAGSYLVDIVPVLRYLPSWFPGAGFKKEAAQWRVWVEALLNQPFQVVKDRILREGSPECVATSLIDTFQKSAEDQVYTETIIKETLGSMYIGGADTTVSALGSFFLAMVLDPEIQVKAQKELDRVVGMDRLPDFSDYDSLPYIAAIAKESLRWNPVVPLDVPHRATADDVYEGYFIPEGSLVVGNSWAILHDKKMYPDPLTYNPDRFMKDGKLNPDIRDPATAAFGFGRRICPGRFMAQESMWITIASVLSTFTIKKAVGPPGEPITPPIEYDRGFLCYPKPFPCDIVVRSKDHGSLIREAAL</sequence>
<evidence type="ECO:0000256" key="13">
    <source>
        <dbReference type="PIRSR" id="PIRSR602401-1"/>
    </source>
</evidence>
<keyword evidence="9 14" id="KW-0560">Oxidoreductase</keyword>
<evidence type="ECO:0000256" key="1">
    <source>
        <dbReference type="ARBA" id="ARBA00001971"/>
    </source>
</evidence>
<evidence type="ECO:0000256" key="8">
    <source>
        <dbReference type="ARBA" id="ARBA00022989"/>
    </source>
</evidence>
<gene>
    <name evidence="15" type="ORF">CERSUDRAFT_110546</name>
</gene>
<dbReference type="GO" id="GO:0004497">
    <property type="term" value="F:monooxygenase activity"/>
    <property type="evidence" value="ECO:0007669"/>
    <property type="project" value="UniProtKB-KW"/>
</dbReference>
<keyword evidence="16" id="KW-1185">Reference proteome</keyword>
<dbReference type="GO" id="GO:0020037">
    <property type="term" value="F:heme binding"/>
    <property type="evidence" value="ECO:0007669"/>
    <property type="project" value="InterPro"/>
</dbReference>
<dbReference type="InterPro" id="IPR017972">
    <property type="entry name" value="Cyt_P450_CS"/>
</dbReference>
<dbReference type="CDD" id="cd11065">
    <property type="entry name" value="CYP64-like"/>
    <property type="match status" value="1"/>
</dbReference>
<dbReference type="PANTHER" id="PTHR46300">
    <property type="entry name" value="P450, PUTATIVE (EUROFUNG)-RELATED-RELATED"/>
    <property type="match status" value="1"/>
</dbReference>
<evidence type="ECO:0000256" key="2">
    <source>
        <dbReference type="ARBA" id="ARBA00004167"/>
    </source>
</evidence>
<organism evidence="15 16">
    <name type="scientific">Ceriporiopsis subvermispora (strain B)</name>
    <name type="common">White-rot fungus</name>
    <name type="synonym">Gelatoporia subvermispora</name>
    <dbReference type="NCBI Taxonomy" id="914234"/>
    <lineage>
        <taxon>Eukaryota</taxon>
        <taxon>Fungi</taxon>
        <taxon>Dikarya</taxon>
        <taxon>Basidiomycota</taxon>
        <taxon>Agaricomycotina</taxon>
        <taxon>Agaricomycetes</taxon>
        <taxon>Polyporales</taxon>
        <taxon>Gelatoporiaceae</taxon>
        <taxon>Gelatoporia</taxon>
    </lineage>
</organism>
<dbReference type="EMBL" id="KB445791">
    <property type="protein sequence ID" value="EMD42005.1"/>
    <property type="molecule type" value="Genomic_DNA"/>
</dbReference>
<feature type="binding site" description="axial binding residue" evidence="13">
    <location>
        <position position="444"/>
    </location>
    <ligand>
        <name>heme</name>
        <dbReference type="ChEBI" id="CHEBI:30413"/>
    </ligand>
    <ligandPart>
        <name>Fe</name>
        <dbReference type="ChEBI" id="CHEBI:18248"/>
    </ligandPart>
</feature>
<comment type="cofactor">
    <cofactor evidence="1 13">
        <name>heme</name>
        <dbReference type="ChEBI" id="CHEBI:30413"/>
    </cofactor>
</comment>
<keyword evidence="10 13" id="KW-0408">Iron</keyword>
<evidence type="ECO:0000256" key="5">
    <source>
        <dbReference type="ARBA" id="ARBA00022617"/>
    </source>
</evidence>
<evidence type="ECO:0000256" key="6">
    <source>
        <dbReference type="ARBA" id="ARBA00022692"/>
    </source>
</evidence>
<keyword evidence="7 13" id="KW-0479">Metal-binding</keyword>
<evidence type="ECO:0000256" key="10">
    <source>
        <dbReference type="ARBA" id="ARBA00023004"/>
    </source>
</evidence>
<keyword evidence="11 14" id="KW-0503">Monooxygenase</keyword>
<dbReference type="InterPro" id="IPR050364">
    <property type="entry name" value="Cytochrome_P450_fung"/>
</dbReference>